<protein>
    <submittedName>
        <fullName evidence="1">Uncharacterized protein</fullName>
    </submittedName>
</protein>
<dbReference type="EMBL" id="BSDZ01000094">
    <property type="protein sequence ID" value="GLI70507.1"/>
    <property type="molecule type" value="Genomic_DNA"/>
</dbReference>
<dbReference type="Pfam" id="PF04720">
    <property type="entry name" value="PDDEXK_6"/>
    <property type="match status" value="1"/>
</dbReference>
<evidence type="ECO:0000313" key="1">
    <source>
        <dbReference type="EMBL" id="GLI70507.1"/>
    </source>
</evidence>
<dbReference type="PANTHER" id="PTHR31579">
    <property type="entry name" value="OS03G0796600 PROTEIN"/>
    <property type="match status" value="1"/>
</dbReference>
<dbReference type="InterPro" id="IPR006502">
    <property type="entry name" value="PDDEXK-like"/>
</dbReference>
<sequence>MESAANFLFDLEEANHGSYQCGGDSLSDKAAIEALARRIELTARQPSALGRQLHRDVTALLGRFNSDLHLPEALYTLASALADLGYEVNLRTALGGGNSECFKSLRHMFLVVHGTGEFHGMEFIVEPSLRQHFAIPHPSPDYEYVLSRTPDVFVGGSCRLVPVIQLLCALMADSFQREGLPLPPWRREAAMLSKWLPHPARIHDLTPRPSETQTAHSRLPSVPLAAVSMQPLQIGRTGTAAKATNLPFSPSSGVATSSPSLIQALDGGGVRCLSALSWTVTPPGIIADRPCPSLGCCPRASVVVGFDVNNAGSLGVCRRPHAATPEAGDDHGLDHNYGHSLRGSATCSRPETDARSYSSAGEALDECASPCGVPLAHDDTSSFLFASETSDGNSPLHVYDTPSLVGSPASDAAAPTGAFFLRRHRPTCTGMLPCPSLGVGLLSAKLLLGPLAVMAEAMAVPPSPVPSASTVVVHNTTLTA</sequence>
<reference evidence="1 2" key="1">
    <citation type="journal article" date="2023" name="IScience">
        <title>Expanded male sex-determining region conserved during the evolution of homothallism in the green alga Volvox.</title>
        <authorList>
            <person name="Yamamoto K."/>
            <person name="Matsuzaki R."/>
            <person name="Mahakham W."/>
            <person name="Heman W."/>
            <person name="Sekimoto H."/>
            <person name="Kawachi M."/>
            <person name="Minakuchi Y."/>
            <person name="Toyoda A."/>
            <person name="Nozaki H."/>
        </authorList>
    </citation>
    <scope>NUCLEOTIDE SEQUENCE [LARGE SCALE GENOMIC DNA]</scope>
    <source>
        <strain evidence="1 2">NIES-4468</strain>
    </source>
</reference>
<organism evidence="1 2">
    <name type="scientific">Volvox africanus</name>
    <dbReference type="NCBI Taxonomy" id="51714"/>
    <lineage>
        <taxon>Eukaryota</taxon>
        <taxon>Viridiplantae</taxon>
        <taxon>Chlorophyta</taxon>
        <taxon>core chlorophytes</taxon>
        <taxon>Chlorophyceae</taxon>
        <taxon>CS clade</taxon>
        <taxon>Chlamydomonadales</taxon>
        <taxon>Volvocaceae</taxon>
        <taxon>Volvox</taxon>
    </lineage>
</organism>
<name>A0ABQ5SM89_9CHLO</name>
<evidence type="ECO:0000313" key="2">
    <source>
        <dbReference type="Proteomes" id="UP001165090"/>
    </source>
</evidence>
<gene>
    <name evidence="1" type="ORF">VaNZ11_015415</name>
</gene>
<proteinExistence type="predicted"/>
<comment type="caution">
    <text evidence="1">The sequence shown here is derived from an EMBL/GenBank/DDBJ whole genome shotgun (WGS) entry which is preliminary data.</text>
</comment>
<dbReference type="PANTHER" id="PTHR31579:SF1">
    <property type="entry name" value="OS03G0796600 PROTEIN"/>
    <property type="match status" value="1"/>
</dbReference>
<keyword evidence="2" id="KW-1185">Reference proteome</keyword>
<accession>A0ABQ5SM89</accession>
<dbReference type="Proteomes" id="UP001165090">
    <property type="component" value="Unassembled WGS sequence"/>
</dbReference>